<evidence type="ECO:0000256" key="1">
    <source>
        <dbReference type="ARBA" id="ARBA00004401"/>
    </source>
</evidence>
<keyword evidence="3 9" id="KW-0812">Transmembrane</keyword>
<dbReference type="GO" id="GO:0005886">
    <property type="term" value="C:plasma membrane"/>
    <property type="evidence" value="ECO:0007669"/>
    <property type="project" value="UniProtKB-SubCell"/>
</dbReference>
<dbReference type="PANTHER" id="PTHR38035:SF1">
    <property type="entry name" value="ANCILLARY SECYEG TRANSLOCON SUBUNIT"/>
    <property type="match status" value="1"/>
</dbReference>
<feature type="domain" description="Ancillary SecYEG translocon subunit/Cell division coordinator CpoB TPR" evidence="10">
    <location>
        <begin position="14"/>
        <end position="209"/>
    </location>
</feature>
<keyword evidence="2" id="KW-1003">Cell membrane</keyword>
<dbReference type="SUPFAM" id="SSF48452">
    <property type="entry name" value="TPR-like"/>
    <property type="match status" value="1"/>
</dbReference>
<evidence type="ECO:0000256" key="9">
    <source>
        <dbReference type="SAM" id="Phobius"/>
    </source>
</evidence>
<dbReference type="PANTHER" id="PTHR38035">
    <property type="entry name" value="UPF0070 PROTEIN YFGM"/>
    <property type="match status" value="1"/>
</dbReference>
<dbReference type="AlphaFoldDB" id="A0A3B0WW27"/>
<name>A0A3B0WW27_9ZZZZ</name>
<proteinExistence type="inferred from homology"/>
<accession>A0A3B0WW27</accession>
<sequence length="223" mass="24815">MDYETEEQQLEAIKSWWKENSTMIVGGISLGVVAIFGWQYFQSQSAIHAESASILYEQVLMGAKNPQASADSLSDQRAKVNQLEAEFKDTPYASLSALVVARQHINAGEMEQAEKQYQWVIANTRQDEMRYLAKIRLARVLLGTEKTDQALAILNESYPESFSGMVLELKGDVLLSQGLHEQAKAAYTQAQSLSTRPSRWLKLKIDDLGGLVKQMTGAIEPSA</sequence>
<evidence type="ECO:0000256" key="6">
    <source>
        <dbReference type="ARBA" id="ARBA00023186"/>
    </source>
</evidence>
<dbReference type="InterPro" id="IPR026039">
    <property type="entry name" value="YfgM"/>
</dbReference>
<evidence type="ECO:0000259" key="10">
    <source>
        <dbReference type="Pfam" id="PF09976"/>
    </source>
</evidence>
<evidence type="ECO:0000256" key="4">
    <source>
        <dbReference type="ARBA" id="ARBA00022989"/>
    </source>
</evidence>
<evidence type="ECO:0000256" key="3">
    <source>
        <dbReference type="ARBA" id="ARBA00022692"/>
    </source>
</evidence>
<keyword evidence="6" id="KW-0143">Chaperone</keyword>
<evidence type="ECO:0000256" key="5">
    <source>
        <dbReference type="ARBA" id="ARBA00023136"/>
    </source>
</evidence>
<protein>
    <recommendedName>
        <fullName evidence="8">Ancillary SecYEG translocon subunit</fullName>
    </recommendedName>
</protein>
<reference evidence="11" key="1">
    <citation type="submission" date="2018-06" db="EMBL/GenBank/DDBJ databases">
        <authorList>
            <person name="Zhirakovskaya E."/>
        </authorList>
    </citation>
    <scope>NUCLEOTIDE SEQUENCE</scope>
</reference>
<keyword evidence="5 9" id="KW-0472">Membrane</keyword>
<feature type="transmembrane region" description="Helical" evidence="9">
    <location>
        <begin position="21"/>
        <end position="41"/>
    </location>
</feature>
<evidence type="ECO:0000313" key="11">
    <source>
        <dbReference type="EMBL" id="VAW60225.1"/>
    </source>
</evidence>
<comment type="similarity">
    <text evidence="7">Belongs to the YfgM family.</text>
</comment>
<dbReference type="PIRSF" id="PIRSF006170">
    <property type="entry name" value="YfgM"/>
    <property type="match status" value="1"/>
</dbReference>
<gene>
    <name evidence="11" type="ORF">MNBD_GAMMA11-2756</name>
</gene>
<keyword evidence="4 9" id="KW-1133">Transmembrane helix</keyword>
<dbReference type="InterPro" id="IPR018704">
    <property type="entry name" value="SecYEG/CpoB_TPR"/>
</dbReference>
<dbReference type="EMBL" id="UOFG01000115">
    <property type="protein sequence ID" value="VAW60225.1"/>
    <property type="molecule type" value="Genomic_DNA"/>
</dbReference>
<dbReference type="GO" id="GO:0044877">
    <property type="term" value="F:protein-containing complex binding"/>
    <property type="evidence" value="ECO:0007669"/>
    <property type="project" value="InterPro"/>
</dbReference>
<dbReference type="Pfam" id="PF09976">
    <property type="entry name" value="TPR_21"/>
    <property type="match status" value="1"/>
</dbReference>
<dbReference type="InterPro" id="IPR011990">
    <property type="entry name" value="TPR-like_helical_dom_sf"/>
</dbReference>
<evidence type="ECO:0000256" key="7">
    <source>
        <dbReference type="ARBA" id="ARBA00024197"/>
    </source>
</evidence>
<evidence type="ECO:0000256" key="2">
    <source>
        <dbReference type="ARBA" id="ARBA00022475"/>
    </source>
</evidence>
<evidence type="ECO:0000256" key="8">
    <source>
        <dbReference type="ARBA" id="ARBA00024235"/>
    </source>
</evidence>
<dbReference type="Gene3D" id="1.25.40.10">
    <property type="entry name" value="Tetratricopeptide repeat domain"/>
    <property type="match status" value="1"/>
</dbReference>
<organism evidence="11">
    <name type="scientific">hydrothermal vent metagenome</name>
    <dbReference type="NCBI Taxonomy" id="652676"/>
    <lineage>
        <taxon>unclassified sequences</taxon>
        <taxon>metagenomes</taxon>
        <taxon>ecological metagenomes</taxon>
    </lineage>
</organism>
<comment type="subcellular location">
    <subcellularLocation>
        <location evidence="1">Cell membrane</location>
        <topology evidence="1">Single-pass type II membrane protein</topology>
    </subcellularLocation>
</comment>